<evidence type="ECO:0000256" key="1">
    <source>
        <dbReference type="SAM" id="Phobius"/>
    </source>
</evidence>
<dbReference type="EMBL" id="LT629757">
    <property type="protein sequence ID" value="SDS00474.1"/>
    <property type="molecule type" value="Genomic_DNA"/>
</dbReference>
<evidence type="ECO:0000313" key="3">
    <source>
        <dbReference type="EMBL" id="SDS00474.1"/>
    </source>
</evidence>
<dbReference type="PANTHER" id="PTHR37290:SF1">
    <property type="entry name" value="INNER MEMBRANE PROTEIN YIAA"/>
    <property type="match status" value="1"/>
</dbReference>
<sequence>MTRTVSTPSTTTAFHAQAGIAFAVALAAVTLGIWNLPVGAWERAFLALGTMFLVTSTFTLAKCVRDAQETSQVVHRLDQARVDKILAEHDPFASPV</sequence>
<dbReference type="InterPro" id="IPR008024">
    <property type="entry name" value="YiaAB"/>
</dbReference>
<keyword evidence="1" id="KW-0812">Transmembrane</keyword>
<gene>
    <name evidence="3" type="ORF">SAMN04488570_0919</name>
</gene>
<feature type="domain" description="YiaAB two helix" evidence="2">
    <location>
        <begin position="14"/>
        <end position="66"/>
    </location>
</feature>
<dbReference type="InterPro" id="IPR038972">
    <property type="entry name" value="YiaA-like"/>
</dbReference>
<evidence type="ECO:0000313" key="4">
    <source>
        <dbReference type="Proteomes" id="UP000198859"/>
    </source>
</evidence>
<dbReference type="Pfam" id="PF05360">
    <property type="entry name" value="YiaAB"/>
    <property type="match status" value="1"/>
</dbReference>
<keyword evidence="1" id="KW-0472">Membrane</keyword>
<protein>
    <recommendedName>
        <fullName evidence="2">YiaAB two helix domain-containing protein</fullName>
    </recommendedName>
</protein>
<dbReference type="GO" id="GO:0006974">
    <property type="term" value="P:DNA damage response"/>
    <property type="evidence" value="ECO:0007669"/>
    <property type="project" value="TreeGrafter"/>
</dbReference>
<dbReference type="PANTHER" id="PTHR37290">
    <property type="entry name" value="INNER MEMBRANE PROTEIN YIAA-RELATED"/>
    <property type="match status" value="1"/>
</dbReference>
<dbReference type="RefSeq" id="WP_091726610.1">
    <property type="nucleotide sequence ID" value="NZ_LT629757.1"/>
</dbReference>
<keyword evidence="4" id="KW-1185">Reference proteome</keyword>
<dbReference type="OrthoDB" id="3296350at2"/>
<dbReference type="STRING" id="642780.SAMN04488570_0919"/>
<reference evidence="4" key="1">
    <citation type="submission" date="2016-10" db="EMBL/GenBank/DDBJ databases">
        <authorList>
            <person name="Varghese N."/>
            <person name="Submissions S."/>
        </authorList>
    </citation>
    <scope>NUCLEOTIDE SEQUENCE [LARGE SCALE GENOMIC DNA]</scope>
    <source>
        <strain evidence="4">DSM 22127</strain>
    </source>
</reference>
<accession>A0A1H1NNA6</accession>
<proteinExistence type="predicted"/>
<evidence type="ECO:0000259" key="2">
    <source>
        <dbReference type="Pfam" id="PF05360"/>
    </source>
</evidence>
<feature type="transmembrane region" description="Helical" evidence="1">
    <location>
        <begin position="12"/>
        <end position="34"/>
    </location>
</feature>
<dbReference type="Proteomes" id="UP000198859">
    <property type="component" value="Chromosome I"/>
</dbReference>
<organism evidence="3 4">
    <name type="scientific">Nocardioides scoriae</name>
    <dbReference type="NCBI Taxonomy" id="642780"/>
    <lineage>
        <taxon>Bacteria</taxon>
        <taxon>Bacillati</taxon>
        <taxon>Actinomycetota</taxon>
        <taxon>Actinomycetes</taxon>
        <taxon>Propionibacteriales</taxon>
        <taxon>Nocardioidaceae</taxon>
        <taxon>Nocardioides</taxon>
    </lineage>
</organism>
<dbReference type="GO" id="GO:0005886">
    <property type="term" value="C:plasma membrane"/>
    <property type="evidence" value="ECO:0007669"/>
    <property type="project" value="TreeGrafter"/>
</dbReference>
<feature type="transmembrane region" description="Helical" evidence="1">
    <location>
        <begin position="40"/>
        <end position="61"/>
    </location>
</feature>
<dbReference type="AlphaFoldDB" id="A0A1H1NNA6"/>
<name>A0A1H1NNA6_9ACTN</name>
<keyword evidence="1" id="KW-1133">Transmembrane helix</keyword>